<evidence type="ECO:0000259" key="3">
    <source>
        <dbReference type="PROSITE" id="PS50866"/>
    </source>
</evidence>
<evidence type="ECO:0000256" key="1">
    <source>
        <dbReference type="RuleBase" id="RU003827"/>
    </source>
</evidence>
<dbReference type="GeneID" id="108677859"/>
<name>A0A8B7P6H7_HYAAZ</name>
<keyword evidence="1" id="KW-0472">Membrane</keyword>
<accession>A0A8B7P6H7</accession>
<dbReference type="PROSITE" id="PS50866">
    <property type="entry name" value="GOLD"/>
    <property type="match status" value="1"/>
</dbReference>
<comment type="subcellular location">
    <subcellularLocation>
        <location evidence="1">Membrane</location>
        <topology evidence="1">Single-pass type I membrane protein</topology>
    </subcellularLocation>
</comment>
<evidence type="ECO:0000313" key="4">
    <source>
        <dbReference type="Proteomes" id="UP000694843"/>
    </source>
</evidence>
<dbReference type="GO" id="GO:0016020">
    <property type="term" value="C:membrane"/>
    <property type="evidence" value="ECO:0007669"/>
    <property type="project" value="UniProtKB-SubCell"/>
</dbReference>
<dbReference type="Pfam" id="PF01105">
    <property type="entry name" value="EMP24_GP25L"/>
    <property type="match status" value="1"/>
</dbReference>
<organism evidence="4 5">
    <name type="scientific">Hyalella azteca</name>
    <name type="common">Amphipod</name>
    <dbReference type="NCBI Taxonomy" id="294128"/>
    <lineage>
        <taxon>Eukaryota</taxon>
        <taxon>Metazoa</taxon>
        <taxon>Ecdysozoa</taxon>
        <taxon>Arthropoda</taxon>
        <taxon>Crustacea</taxon>
        <taxon>Multicrustacea</taxon>
        <taxon>Malacostraca</taxon>
        <taxon>Eumalacostraca</taxon>
        <taxon>Peracarida</taxon>
        <taxon>Amphipoda</taxon>
        <taxon>Senticaudata</taxon>
        <taxon>Talitrida</taxon>
        <taxon>Talitroidea</taxon>
        <taxon>Hyalellidae</taxon>
        <taxon>Hyalella</taxon>
    </lineage>
</organism>
<dbReference type="RefSeq" id="XP_018021648.1">
    <property type="nucleotide sequence ID" value="XM_018166159.2"/>
</dbReference>
<gene>
    <name evidence="5" type="primary">LOC108677859</name>
</gene>
<feature type="chain" id="PRO_5034804960" evidence="2">
    <location>
        <begin position="27"/>
        <end position="106"/>
    </location>
</feature>
<feature type="signal peptide" evidence="2">
    <location>
        <begin position="1"/>
        <end position="26"/>
    </location>
</feature>
<reference evidence="5" key="1">
    <citation type="submission" date="2025-08" db="UniProtKB">
        <authorList>
            <consortium name="RefSeq"/>
        </authorList>
    </citation>
    <scope>IDENTIFICATION</scope>
    <source>
        <tissue evidence="5">Whole organism</tissue>
    </source>
</reference>
<evidence type="ECO:0000313" key="5">
    <source>
        <dbReference type="RefSeq" id="XP_018021648.1"/>
    </source>
</evidence>
<protein>
    <submittedName>
        <fullName evidence="5">Transmembrane emp24 domain-containing protein 10-like</fullName>
    </submittedName>
</protein>
<dbReference type="OMA" id="SGAYNIM"/>
<feature type="non-terminal residue" evidence="5">
    <location>
        <position position="106"/>
    </location>
</feature>
<dbReference type="Proteomes" id="UP000694843">
    <property type="component" value="Unplaced"/>
</dbReference>
<dbReference type="KEGG" id="hazt:108677859"/>
<sequence>MMCVRIGKVSCMLWWLVLVTVTCCQAIMFPLQPGAVKCLKEEIHKDVLVSGAYNIMDAPGQTVDLKVTDSKGHILFSKDEADSGKFAFNTEDYDVFEICFLSHIPQ</sequence>
<dbReference type="AlphaFoldDB" id="A0A8B7P6H7"/>
<feature type="domain" description="GOLD" evidence="3">
    <location>
        <begin position="36"/>
        <end position="106"/>
    </location>
</feature>
<keyword evidence="2" id="KW-0732">Signal</keyword>
<comment type="similarity">
    <text evidence="1">Belongs to the EMP24/GP25L family.</text>
</comment>
<keyword evidence="4" id="KW-1185">Reference proteome</keyword>
<proteinExistence type="inferred from homology"/>
<keyword evidence="1" id="KW-0812">Transmembrane</keyword>
<evidence type="ECO:0000256" key="2">
    <source>
        <dbReference type="SAM" id="SignalP"/>
    </source>
</evidence>
<dbReference type="OrthoDB" id="759142at2759"/>
<dbReference type="InterPro" id="IPR009038">
    <property type="entry name" value="GOLD_dom"/>
</dbReference>